<evidence type="ECO:0000256" key="1">
    <source>
        <dbReference type="SAM" id="MobiDB-lite"/>
    </source>
</evidence>
<reference evidence="2 3" key="1">
    <citation type="submission" date="2018-11" db="EMBL/GenBank/DDBJ databases">
        <authorList>
            <person name="Criscuolo A."/>
        </authorList>
    </citation>
    <scope>NUCLEOTIDE SEQUENCE [LARGE SCALE GENOMIC DNA]</scope>
    <source>
        <strain evidence="2">AT11b</strain>
    </source>
</reference>
<dbReference type="InterPro" id="IPR045930">
    <property type="entry name" value="DUF6349"/>
</dbReference>
<gene>
    <name evidence="2" type="ORF">PSET11_03281</name>
</gene>
<dbReference type="AlphaFoldDB" id="A0A3P5XEL9"/>
<keyword evidence="3" id="KW-1185">Reference proteome</keyword>
<accession>A0A3P5XEL9</accession>
<feature type="region of interest" description="Disordered" evidence="1">
    <location>
        <begin position="176"/>
        <end position="207"/>
    </location>
</feature>
<name>A0A3P5XEL9_9MICC</name>
<dbReference type="Proteomes" id="UP000280861">
    <property type="component" value="Unassembled WGS sequence"/>
</dbReference>
<evidence type="ECO:0000313" key="2">
    <source>
        <dbReference type="EMBL" id="VDC33252.1"/>
    </source>
</evidence>
<dbReference type="EMBL" id="UXAU01000046">
    <property type="protein sequence ID" value="VDC33252.1"/>
    <property type="molecule type" value="Genomic_DNA"/>
</dbReference>
<proteinExistence type="predicted"/>
<dbReference type="RefSeq" id="WP_068484202.1">
    <property type="nucleotide sequence ID" value="NZ_CBCRYA010000036.1"/>
</dbReference>
<sequence>MTAETLFDLAEFEREAVAATAWDGAPLAYTTSYYSPAELDAAFDRYRAEFGGFGCIPRSHMWHRNSYNQGERAATDDGHELHMFYADAWCKESDHDHTADPLPGGGRYQAVCPGCAWHIITERENDAVEAWHDHALPGWRSLPIMPRPAAAATDEKKARAAAAKWCAANYPAEWQRPGSPVRTIRGPHGGRHVESRSPFGGYDLAAD</sequence>
<organism evidence="2 3">
    <name type="scientific">Arthrobacter ulcerisalmonis</name>
    <dbReference type="NCBI Taxonomy" id="2483813"/>
    <lineage>
        <taxon>Bacteria</taxon>
        <taxon>Bacillati</taxon>
        <taxon>Actinomycetota</taxon>
        <taxon>Actinomycetes</taxon>
        <taxon>Micrococcales</taxon>
        <taxon>Micrococcaceae</taxon>
        <taxon>Arthrobacter</taxon>
    </lineage>
</organism>
<dbReference type="Pfam" id="PF19876">
    <property type="entry name" value="DUF6349"/>
    <property type="match status" value="1"/>
</dbReference>
<protein>
    <submittedName>
        <fullName evidence="2">Uncharacterized protein</fullName>
    </submittedName>
</protein>
<dbReference type="OrthoDB" id="4087418at2"/>
<evidence type="ECO:0000313" key="3">
    <source>
        <dbReference type="Proteomes" id="UP000280861"/>
    </source>
</evidence>